<reference evidence="2" key="1">
    <citation type="journal article" date="2019" name="Int. J. Syst. Evol. Microbiol.">
        <title>The Global Catalogue of Microorganisms (GCM) 10K type strain sequencing project: providing services to taxonomists for standard genome sequencing and annotation.</title>
        <authorList>
            <consortium name="The Broad Institute Genomics Platform"/>
            <consortium name="The Broad Institute Genome Sequencing Center for Infectious Disease"/>
            <person name="Wu L."/>
            <person name="Ma J."/>
        </authorList>
    </citation>
    <scope>NUCLEOTIDE SEQUENCE [LARGE SCALE GENOMIC DNA]</scope>
    <source>
        <strain evidence="2">JCM 16722</strain>
    </source>
</reference>
<organism evidence="1 2">
    <name type="scientific">Sphingobacterium ginsenosidimutans</name>
    <dbReference type="NCBI Taxonomy" id="687845"/>
    <lineage>
        <taxon>Bacteria</taxon>
        <taxon>Pseudomonadati</taxon>
        <taxon>Bacteroidota</taxon>
        <taxon>Sphingobacteriia</taxon>
        <taxon>Sphingobacteriales</taxon>
        <taxon>Sphingobacteriaceae</taxon>
        <taxon>Sphingobacterium</taxon>
    </lineage>
</organism>
<dbReference type="EMBL" id="BAAAZK010000002">
    <property type="protein sequence ID" value="GAA4171658.1"/>
    <property type="molecule type" value="Genomic_DNA"/>
</dbReference>
<comment type="caution">
    <text evidence="1">The sequence shown here is derived from an EMBL/GenBank/DDBJ whole genome shotgun (WGS) entry which is preliminary data.</text>
</comment>
<proteinExistence type="predicted"/>
<name>A0ABP7ZVZ7_9SPHI</name>
<evidence type="ECO:0000313" key="1">
    <source>
        <dbReference type="EMBL" id="GAA4171658.1"/>
    </source>
</evidence>
<dbReference type="Proteomes" id="UP001500167">
    <property type="component" value="Unassembled WGS sequence"/>
</dbReference>
<sequence>MEPSNPPKPPFKERLQLAVSGIMEGYLLLEEAVDKYQVPPSSIIKVLKKIQKLKKEAMKIPKDKQQNS</sequence>
<accession>A0ABP7ZVZ7</accession>
<gene>
    <name evidence="1" type="ORF">GCM10022218_12050</name>
</gene>
<keyword evidence="2" id="KW-1185">Reference proteome</keyword>
<protein>
    <submittedName>
        <fullName evidence="1">Uncharacterized protein</fullName>
    </submittedName>
</protein>
<evidence type="ECO:0000313" key="2">
    <source>
        <dbReference type="Proteomes" id="UP001500167"/>
    </source>
</evidence>